<evidence type="ECO:0000256" key="7">
    <source>
        <dbReference type="ARBA" id="ARBA00023125"/>
    </source>
</evidence>
<keyword evidence="3" id="KW-0963">Cytoplasm</keyword>
<dbReference type="CDD" id="cd17536">
    <property type="entry name" value="REC_YesN-like"/>
    <property type="match status" value="1"/>
</dbReference>
<protein>
    <recommendedName>
        <fullName evidence="2">Stage 0 sporulation protein A homolog</fullName>
    </recommendedName>
</protein>
<evidence type="ECO:0000256" key="10">
    <source>
        <dbReference type="PROSITE-ProRule" id="PRU00169"/>
    </source>
</evidence>
<keyword evidence="5" id="KW-0902">Two-component regulatory system</keyword>
<comment type="subcellular location">
    <subcellularLocation>
        <location evidence="1">Cytoplasm</location>
    </subcellularLocation>
</comment>
<dbReference type="SUPFAM" id="SSF46689">
    <property type="entry name" value="Homeodomain-like"/>
    <property type="match status" value="2"/>
</dbReference>
<gene>
    <name evidence="13" type="ORF">OCV77_06655</name>
</gene>
<feature type="modified residue" description="4-aspartylphosphate" evidence="10">
    <location>
        <position position="55"/>
    </location>
</feature>
<dbReference type="PANTHER" id="PTHR42713:SF3">
    <property type="entry name" value="TRANSCRIPTIONAL REGULATORY PROTEIN HPTR"/>
    <property type="match status" value="1"/>
</dbReference>
<dbReference type="PROSITE" id="PS00041">
    <property type="entry name" value="HTH_ARAC_FAMILY_1"/>
    <property type="match status" value="1"/>
</dbReference>
<dbReference type="PROSITE" id="PS50110">
    <property type="entry name" value="RESPONSE_REGULATORY"/>
    <property type="match status" value="1"/>
</dbReference>
<dbReference type="Proteomes" id="UP001652432">
    <property type="component" value="Unassembled WGS sequence"/>
</dbReference>
<evidence type="ECO:0000256" key="8">
    <source>
        <dbReference type="ARBA" id="ARBA00023163"/>
    </source>
</evidence>
<evidence type="ECO:0000256" key="2">
    <source>
        <dbReference type="ARBA" id="ARBA00018672"/>
    </source>
</evidence>
<dbReference type="SMART" id="SM00342">
    <property type="entry name" value="HTH_ARAC"/>
    <property type="match status" value="1"/>
</dbReference>
<accession>A0ABT2T1M4</accession>
<evidence type="ECO:0000256" key="9">
    <source>
        <dbReference type="ARBA" id="ARBA00024867"/>
    </source>
</evidence>
<evidence type="ECO:0000256" key="3">
    <source>
        <dbReference type="ARBA" id="ARBA00022490"/>
    </source>
</evidence>
<feature type="domain" description="HTH araC/xylS-type" evidence="11">
    <location>
        <begin position="148"/>
        <end position="247"/>
    </location>
</feature>
<dbReference type="Gene3D" id="1.10.10.60">
    <property type="entry name" value="Homeodomain-like"/>
    <property type="match status" value="2"/>
</dbReference>
<name>A0ABT2T1M4_9FIRM</name>
<evidence type="ECO:0000256" key="1">
    <source>
        <dbReference type="ARBA" id="ARBA00004496"/>
    </source>
</evidence>
<keyword evidence="4 10" id="KW-0597">Phosphoprotein</keyword>
<dbReference type="InterPro" id="IPR018060">
    <property type="entry name" value="HTH_AraC"/>
</dbReference>
<evidence type="ECO:0000259" key="12">
    <source>
        <dbReference type="PROSITE" id="PS50110"/>
    </source>
</evidence>
<feature type="domain" description="Response regulatory" evidence="12">
    <location>
        <begin position="3"/>
        <end position="120"/>
    </location>
</feature>
<sequence length="250" mass="28431">MYKVVVVEDEKLVREGIVHGTEWSRIDCMVAGAAGDGEEGIEAVHKYHPDVIVTDICMPKKSGIEMVESLRKEGNHAVVIFLTAYGEFSYAQQAIKLGAADYLLKPFSDGELEAAVERILKQNKERTETEEKNPKCSLIKGDKSKYIMDAVSYIDENYANPNISVRSVAESLAISEGHLSHLFRKETDFTFLSYLTQCRMRAAKKLLKDHRYKIYEVAEMVGYKDITYFSVTFKKLIGVSPSEYQDRYRD</sequence>
<evidence type="ECO:0000256" key="6">
    <source>
        <dbReference type="ARBA" id="ARBA00023015"/>
    </source>
</evidence>
<dbReference type="SMART" id="SM00448">
    <property type="entry name" value="REC"/>
    <property type="match status" value="1"/>
</dbReference>
<comment type="function">
    <text evidence="9">May play the central regulatory role in sporulation. It may be an element of the effector pathway responsible for the activation of sporulation genes in response to nutritional stress. Spo0A may act in concert with spo0H (a sigma factor) to control the expression of some genes that are critical to the sporulation process.</text>
</comment>
<evidence type="ECO:0000256" key="4">
    <source>
        <dbReference type="ARBA" id="ARBA00022553"/>
    </source>
</evidence>
<keyword evidence="14" id="KW-1185">Reference proteome</keyword>
<dbReference type="PRINTS" id="PR00032">
    <property type="entry name" value="HTHARAC"/>
</dbReference>
<evidence type="ECO:0000259" key="11">
    <source>
        <dbReference type="PROSITE" id="PS01124"/>
    </source>
</evidence>
<dbReference type="RefSeq" id="WP_262574172.1">
    <property type="nucleotide sequence ID" value="NZ_JAOQKJ010000005.1"/>
</dbReference>
<dbReference type="InterPro" id="IPR001789">
    <property type="entry name" value="Sig_transdc_resp-reg_receiver"/>
</dbReference>
<keyword evidence="6" id="KW-0805">Transcription regulation</keyword>
<comment type="caution">
    <text evidence="13">The sequence shown here is derived from an EMBL/GenBank/DDBJ whole genome shotgun (WGS) entry which is preliminary data.</text>
</comment>
<dbReference type="InterPro" id="IPR009057">
    <property type="entry name" value="Homeodomain-like_sf"/>
</dbReference>
<dbReference type="InterPro" id="IPR051552">
    <property type="entry name" value="HptR"/>
</dbReference>
<dbReference type="EMBL" id="JAOQKJ010000005">
    <property type="protein sequence ID" value="MCU6744175.1"/>
    <property type="molecule type" value="Genomic_DNA"/>
</dbReference>
<dbReference type="Gene3D" id="3.40.50.2300">
    <property type="match status" value="1"/>
</dbReference>
<evidence type="ECO:0000256" key="5">
    <source>
        <dbReference type="ARBA" id="ARBA00023012"/>
    </source>
</evidence>
<organism evidence="13 14">
    <name type="scientific">Suilimivivens aceti</name>
    <dbReference type="NCBI Taxonomy" id="2981774"/>
    <lineage>
        <taxon>Bacteria</taxon>
        <taxon>Bacillati</taxon>
        <taxon>Bacillota</taxon>
        <taxon>Clostridia</taxon>
        <taxon>Lachnospirales</taxon>
        <taxon>Lachnospiraceae</taxon>
        <taxon>Suilimivivens</taxon>
    </lineage>
</organism>
<dbReference type="SUPFAM" id="SSF52172">
    <property type="entry name" value="CheY-like"/>
    <property type="match status" value="1"/>
</dbReference>
<evidence type="ECO:0000313" key="13">
    <source>
        <dbReference type="EMBL" id="MCU6744175.1"/>
    </source>
</evidence>
<dbReference type="InterPro" id="IPR011006">
    <property type="entry name" value="CheY-like_superfamily"/>
</dbReference>
<dbReference type="PANTHER" id="PTHR42713">
    <property type="entry name" value="HISTIDINE KINASE-RELATED"/>
    <property type="match status" value="1"/>
</dbReference>
<dbReference type="InterPro" id="IPR018062">
    <property type="entry name" value="HTH_AraC-typ_CS"/>
</dbReference>
<reference evidence="13 14" key="1">
    <citation type="journal article" date="2021" name="ISME Commun">
        <title>Automated analysis of genomic sequences facilitates high-throughput and comprehensive description of bacteria.</title>
        <authorList>
            <person name="Hitch T.C.A."/>
        </authorList>
    </citation>
    <scope>NUCLEOTIDE SEQUENCE [LARGE SCALE GENOMIC DNA]</scope>
    <source>
        <strain evidence="13 14">Sanger_18</strain>
    </source>
</reference>
<proteinExistence type="predicted"/>
<keyword evidence="7" id="KW-0238">DNA-binding</keyword>
<dbReference type="Pfam" id="PF12833">
    <property type="entry name" value="HTH_18"/>
    <property type="match status" value="1"/>
</dbReference>
<dbReference type="PROSITE" id="PS01124">
    <property type="entry name" value="HTH_ARAC_FAMILY_2"/>
    <property type="match status" value="1"/>
</dbReference>
<dbReference type="InterPro" id="IPR020449">
    <property type="entry name" value="Tscrpt_reg_AraC-type_HTH"/>
</dbReference>
<evidence type="ECO:0000313" key="14">
    <source>
        <dbReference type="Proteomes" id="UP001652432"/>
    </source>
</evidence>
<keyword evidence="8" id="KW-0804">Transcription</keyword>
<dbReference type="Pfam" id="PF00072">
    <property type="entry name" value="Response_reg"/>
    <property type="match status" value="1"/>
</dbReference>